<reference evidence="2 3" key="1">
    <citation type="submission" date="2024-08" db="EMBL/GenBank/DDBJ databases">
        <authorList>
            <person name="Cucini C."/>
            <person name="Frati F."/>
        </authorList>
    </citation>
    <scope>NUCLEOTIDE SEQUENCE [LARGE SCALE GENOMIC DNA]</scope>
</reference>
<proteinExistence type="predicted"/>
<feature type="signal peptide" evidence="1">
    <location>
        <begin position="1"/>
        <end position="19"/>
    </location>
</feature>
<evidence type="ECO:0000313" key="2">
    <source>
        <dbReference type="EMBL" id="CAL8096416.1"/>
    </source>
</evidence>
<protein>
    <submittedName>
        <fullName evidence="2">Uncharacterized protein</fullName>
    </submittedName>
</protein>
<keyword evidence="3" id="KW-1185">Reference proteome</keyword>
<organism evidence="2 3">
    <name type="scientific">Orchesella dallaii</name>
    <dbReference type="NCBI Taxonomy" id="48710"/>
    <lineage>
        <taxon>Eukaryota</taxon>
        <taxon>Metazoa</taxon>
        <taxon>Ecdysozoa</taxon>
        <taxon>Arthropoda</taxon>
        <taxon>Hexapoda</taxon>
        <taxon>Collembola</taxon>
        <taxon>Entomobryomorpha</taxon>
        <taxon>Entomobryoidea</taxon>
        <taxon>Orchesellidae</taxon>
        <taxon>Orchesellinae</taxon>
        <taxon>Orchesella</taxon>
    </lineage>
</organism>
<name>A0ABP1QHG0_9HEXA</name>
<keyword evidence="1" id="KW-0732">Signal</keyword>
<dbReference type="Proteomes" id="UP001642540">
    <property type="component" value="Unassembled WGS sequence"/>
</dbReference>
<sequence>MLWYAVVIILIASPETLHGAPNGEAVPAALAAEPAAVLSSPTGPAVAAVPAAVAPAVATPAVAQDPAGNGIVTEHKNPDGSTITVTRYNGPIPASAFPNPYGGQGQGFFPFYGGYNQYNPFFPFAQPAARTVK</sequence>
<accession>A0ABP1QHG0</accession>
<dbReference type="EMBL" id="CAXLJM020000028">
    <property type="protein sequence ID" value="CAL8096416.1"/>
    <property type="molecule type" value="Genomic_DNA"/>
</dbReference>
<comment type="caution">
    <text evidence="2">The sequence shown here is derived from an EMBL/GenBank/DDBJ whole genome shotgun (WGS) entry which is preliminary data.</text>
</comment>
<feature type="chain" id="PRO_5046846942" evidence="1">
    <location>
        <begin position="20"/>
        <end position="133"/>
    </location>
</feature>
<evidence type="ECO:0000313" key="3">
    <source>
        <dbReference type="Proteomes" id="UP001642540"/>
    </source>
</evidence>
<evidence type="ECO:0000256" key="1">
    <source>
        <dbReference type="SAM" id="SignalP"/>
    </source>
</evidence>
<gene>
    <name evidence="2" type="ORF">ODALV1_LOCUS9349</name>
</gene>